<accession>A0A1S7PDX0</accession>
<organism evidence="1 2">
    <name type="scientific">Agrobacterium tomkonis CFBP 6623</name>
    <dbReference type="NCBI Taxonomy" id="1183432"/>
    <lineage>
        <taxon>Bacteria</taxon>
        <taxon>Pseudomonadati</taxon>
        <taxon>Pseudomonadota</taxon>
        <taxon>Alphaproteobacteria</taxon>
        <taxon>Hyphomicrobiales</taxon>
        <taxon>Rhizobiaceae</taxon>
        <taxon>Rhizobium/Agrobacterium group</taxon>
        <taxon>Agrobacterium</taxon>
        <taxon>Agrobacterium tumefaciens complex</taxon>
    </lineage>
</organism>
<keyword evidence="2" id="KW-1185">Reference proteome</keyword>
<gene>
    <name evidence="1" type="ORF">AGR3A_Cc250123</name>
</gene>
<dbReference type="STRING" id="1183432.AGR3A_Cc250123"/>
<evidence type="ECO:0000313" key="1">
    <source>
        <dbReference type="EMBL" id="CUX19974.1"/>
    </source>
</evidence>
<reference evidence="2" key="1">
    <citation type="submission" date="2016-01" db="EMBL/GenBank/DDBJ databases">
        <authorList>
            <person name="Regsiter A."/>
            <person name="william w."/>
        </authorList>
    </citation>
    <scope>NUCLEOTIDE SEQUENCE [LARGE SCALE GENOMIC DNA]</scope>
    <source>
        <strain evidence="2">CFBP 6623</strain>
    </source>
</reference>
<dbReference type="RefSeq" id="WP_080842112.1">
    <property type="nucleotide sequence ID" value="NZ_LT009723.1"/>
</dbReference>
<protein>
    <submittedName>
        <fullName evidence="1">Uncharacterized protein</fullName>
    </submittedName>
</protein>
<dbReference type="EMBL" id="FBWK01000018">
    <property type="protein sequence ID" value="CUX19974.1"/>
    <property type="molecule type" value="Genomic_DNA"/>
</dbReference>
<name>A0A1S7PDX0_9HYPH</name>
<evidence type="ECO:0000313" key="2">
    <source>
        <dbReference type="Proteomes" id="UP000191988"/>
    </source>
</evidence>
<dbReference type="Proteomes" id="UP000191988">
    <property type="component" value="Unassembled WGS sequence"/>
</dbReference>
<dbReference type="AlphaFoldDB" id="A0A1S7PDX0"/>
<proteinExistence type="predicted"/>
<sequence length="80" mass="8947">MTSIPALLPTNEPALLIGCDFAFERDITVWHLCSIDANGDFRAEVIDENDLARLTVEGIVPHAPIRPFEPNRFSKSRGRI</sequence>